<feature type="compositionally biased region" description="Low complexity" evidence="2">
    <location>
        <begin position="439"/>
        <end position="455"/>
    </location>
</feature>
<dbReference type="PANTHER" id="PTHR33331:SF13">
    <property type="entry name" value="COILED-COIL DOMAIN CONTAINING 162"/>
    <property type="match status" value="1"/>
</dbReference>
<evidence type="ECO:0000256" key="1">
    <source>
        <dbReference type="SAM" id="Coils"/>
    </source>
</evidence>
<feature type="compositionally biased region" description="Low complexity" evidence="2">
    <location>
        <begin position="1261"/>
        <end position="1270"/>
    </location>
</feature>
<feature type="compositionally biased region" description="Low complexity" evidence="2">
    <location>
        <begin position="1501"/>
        <end position="1517"/>
    </location>
</feature>
<dbReference type="InterPro" id="IPR040401">
    <property type="entry name" value="CCDC162"/>
</dbReference>
<keyword evidence="1" id="KW-0175">Coiled coil</keyword>
<dbReference type="Proteomes" id="UP000613740">
    <property type="component" value="Unassembled WGS sequence"/>
</dbReference>
<evidence type="ECO:0000313" key="3">
    <source>
        <dbReference type="EMBL" id="KAG2448660.1"/>
    </source>
</evidence>
<dbReference type="OrthoDB" id="539796at2759"/>
<accession>A0A835WJM1</accession>
<feature type="coiled-coil region" evidence="1">
    <location>
        <begin position="2443"/>
        <end position="2524"/>
    </location>
</feature>
<feature type="coiled-coil region" evidence="1">
    <location>
        <begin position="2746"/>
        <end position="2780"/>
    </location>
</feature>
<feature type="compositionally biased region" description="Polar residues" evidence="2">
    <location>
        <begin position="3042"/>
        <end position="3056"/>
    </location>
</feature>
<proteinExistence type="predicted"/>
<feature type="region of interest" description="Disordered" evidence="2">
    <location>
        <begin position="62"/>
        <end position="85"/>
    </location>
</feature>
<comment type="caution">
    <text evidence="3">The sequence shown here is derived from an EMBL/GenBank/DDBJ whole genome shotgun (WGS) entry which is preliminary data.</text>
</comment>
<feature type="region of interest" description="Disordered" evidence="2">
    <location>
        <begin position="1244"/>
        <end position="1325"/>
    </location>
</feature>
<feature type="compositionally biased region" description="Basic and acidic residues" evidence="2">
    <location>
        <begin position="1488"/>
        <end position="1497"/>
    </location>
</feature>
<feature type="compositionally biased region" description="Gly residues" evidence="2">
    <location>
        <begin position="2613"/>
        <end position="2641"/>
    </location>
</feature>
<evidence type="ECO:0000313" key="4">
    <source>
        <dbReference type="Proteomes" id="UP000613740"/>
    </source>
</evidence>
<organism evidence="3 4">
    <name type="scientific">Chlamydomonas schloesseri</name>
    <dbReference type="NCBI Taxonomy" id="2026947"/>
    <lineage>
        <taxon>Eukaryota</taxon>
        <taxon>Viridiplantae</taxon>
        <taxon>Chlorophyta</taxon>
        <taxon>core chlorophytes</taxon>
        <taxon>Chlorophyceae</taxon>
        <taxon>CS clade</taxon>
        <taxon>Chlamydomonadales</taxon>
        <taxon>Chlamydomonadaceae</taxon>
        <taxon>Chlamydomonas</taxon>
    </lineage>
</organism>
<reference evidence="3" key="1">
    <citation type="journal article" date="2020" name="bioRxiv">
        <title>Comparative genomics of Chlamydomonas.</title>
        <authorList>
            <person name="Craig R.J."/>
            <person name="Hasan A.R."/>
            <person name="Ness R.W."/>
            <person name="Keightley P.D."/>
        </authorList>
    </citation>
    <scope>NUCLEOTIDE SEQUENCE</scope>
    <source>
        <strain evidence="3">CCAP 11/173</strain>
    </source>
</reference>
<protein>
    <submittedName>
        <fullName evidence="3">Uncharacterized protein</fullName>
    </submittedName>
</protein>
<feature type="region of interest" description="Disordered" evidence="2">
    <location>
        <begin position="3097"/>
        <end position="3116"/>
    </location>
</feature>
<feature type="region of interest" description="Disordered" evidence="2">
    <location>
        <begin position="2142"/>
        <end position="2164"/>
    </location>
</feature>
<feature type="compositionally biased region" description="Low complexity" evidence="2">
    <location>
        <begin position="3102"/>
        <end position="3116"/>
    </location>
</feature>
<dbReference type="PANTHER" id="PTHR33331">
    <property type="entry name" value="COILED-COIL DOMAIN-CONTAINING PROTEIN 162"/>
    <property type="match status" value="1"/>
</dbReference>
<feature type="region of interest" description="Disordered" evidence="2">
    <location>
        <begin position="569"/>
        <end position="613"/>
    </location>
</feature>
<evidence type="ECO:0000256" key="2">
    <source>
        <dbReference type="SAM" id="MobiDB-lite"/>
    </source>
</evidence>
<dbReference type="EMBL" id="JAEHOD010000016">
    <property type="protein sequence ID" value="KAG2448660.1"/>
    <property type="molecule type" value="Genomic_DNA"/>
</dbReference>
<feature type="region of interest" description="Disordered" evidence="2">
    <location>
        <begin position="2602"/>
        <end position="2641"/>
    </location>
</feature>
<gene>
    <name evidence="3" type="ORF">HYH02_006017</name>
</gene>
<feature type="region of interest" description="Disordered" evidence="2">
    <location>
        <begin position="421"/>
        <end position="455"/>
    </location>
</feature>
<name>A0A835WJM1_9CHLO</name>
<feature type="compositionally biased region" description="Low complexity" evidence="2">
    <location>
        <begin position="3066"/>
        <end position="3076"/>
    </location>
</feature>
<feature type="region of interest" description="Disordered" evidence="2">
    <location>
        <begin position="3041"/>
        <end position="3092"/>
    </location>
</feature>
<sequence length="3116" mass="318365">MSGNTVDGAGPMARHAAYVGHPEADGYSKHLLTLLAQRRELQTDDVRRVLADAALYASAASPASSASPGAAAHGGPPDGGVPAPLLPASIFSGTVTAASIDKERRELQSELSVGLEWRPRPSVAEACRAAVEGAGKPLAGLPDAAALTWHFRARRAELAVEQRQLLKHVAALRRQHLSHVVMGRGGGGGGAAAASGGVTRGAVGGWGAGGGGSRLPSEVTRGSAAAQQGWTHQLDHAGSAYQGELRPCLCERELAAAGQCLQAMQRSEADIAARLGRLTSLRVADDSDWWAALHWAAMRLPAGRVAERFFDRIRLLPLSHHHRFPIYEQVAGAALRRDQHAAGLGLRLPPRVVTSGPESVAALEALMAGLDLDELLPQGSNSSSESMFMTIVTDNSARHHKAAYDARRMLPKVMARHCRRWPGASLPSPADGRPPATAPPQALQTQASAGADAGAAAGNGNTAVGGGEAAAAAAAVPAALVADDSELDPYADDPNCSVRDQVHLVRVMEEELGALVPSLEGDESAGWAAVLRTLPLQVDEVLKAENAFLDEADERAAYDRLRSLAEAHVDRWSQQPPPASPPDKNSSSGAAAAAGGAEDGGGGAGAAGAAGGKGGAGGARMTLSLANQARASQGLQDKNMEALYIARYLATKRNKLRVLHYLNAIVSLQLQLLRDEAAEEDLAPRFPPSTTAAKDFTCPFVFANGGAGTVAGAPGAPDCPSPAPAAAAGAGAAAAAADVAVASELVDEMDCWVEDVEAGVAVRAGPDGRWLLYGAAVGRFHALEGELLRVATYHLEAYAAQAHTAAVTGTAQGAAATAAAAAAAAGDPLAAVDRLGVVADLWECEAQFAAARHKALLAYYQAYRHATGWGLADIWAGCNADMAAAGGDGGGGGGTGWARVSANSPQPQLLGARRQLRREMIDLCFRRPALALEDGYFAERYHADTLGLELEATLAGQLTNLVARHERQALAAAHTSAAAAASAAALLAARGGGSLSSTGAAARGAAAGGGAGAGAGGGALGEVESIWKPGYNPGIVYGGVIMVGSRGLLQEGATLAAVGAAAAALPAALRAAAASLAELHQLRHHVELADLRRAVLTYGVTEMGLLLREEAHRAQATVERQPKDSMYDGARGKRDLHPDAPLLRGNWLCVSHVADNAEVLRATALEECVPPRAALEVFLNKEALVRQLYRGELLWLVGVVQARALGRKVLHSELFGIDWGQIDAQGNALKAELLSEVVQMCEPSEMDPPGVAGPGGNPEVAAGAVAPKARGAGGGGGRRGGRGGRRGGSPTQDEEDEDDDALEEDQEEEEEEEEDDAAQTDSSLAVGPGASKILMVAVGTGGALGGVWRCPPLALAEFSTAPAELLNAHSLGGLRAMLRRGEPANACLPAAVRAQVLRAVVLEVSIRHNQVLLDGIIRKLDRRRRVLMWRMAAMEGVADDKAMDVVVGGPPGSYAPAMHPLNPPERPPGAHHDDGRREPPPPLMRNPPGEKLDEYQKQRRSSGASASSRRAGSHRGAPGPGGGAGGAAARSGLDERSLEDLKQRRRALTAAAGALYLDINEIKLRLRVQARRTYVQGLVRAKGGGGGGGPLGPEVEAAVRSDTESAYAAAFLGEVLPAAARTQLAVAVRELAVLVLGSTGGYGADWGIKYDADGQLVTPKEDRGPLFQGPEGQTALRAAVMEYAPLWQNIMFQLADKPGDPDPMDWSPAAPAVGPPPAIGFVQLPPPPPAAAGGSKQANSAAAAAAAAAAASASGAVVRLESLWGLPGQWDVLHSASLYYPPGPGGLAAVEKGVAVASLVNEVVRHFIFTSALLAPSALLAAGGDVSGQTSGLAPLTRAGVPPASAVSYNPAAPNRTQLYQQSEARMLAAGCSFLPGALLAADLVKLQARLQYLHRPAVGAGAKPAAGAASPAPQPTQPADEVVAALRRELAVAATCRVLAVARARDGLLAAGPAKKQPWYLAGALEHSLARSAAAVASPAEDAARGAPAPPPSTLPPFPAAFALRLPDADRLAIHNEAARLALALERSLAECRVPAATAPNDVMAISEYFVAGMWVHDRLRDALAWRSMLMESPEAFPFAPPRVCVFLRRYHSPAPPLVCSLAPPPAAVEALQAAYTAKVTAQAKSLVAAAEQHLAAKAAARAAGHGDDDGGGAGSREAGQEGKPHWLAASPAWLCGEARLLEGCVAACKQQLDLQAVQVALLRLHQDCTQLAGLRAVTAATSASVSGEADGGGGMLHPHALPAAALGGLARKLMARQRRGGPTGNDAVVELSMDELTRWLGEAASTLTASARAGAASASAAAARERAAMGRVADELAAAVSGLADDNDTFMRRHAIKVDTQVVDRAMSLLLELSQARRQALRAGEDSRSAMEAAFVAAQKQYAAHIDDLNNQLIVARTNSSIMRSELQKAALEALIEVRRETLNRAFNNGSMKMTDEVGRMLALERQLEESQTEILDLQRAISKVQAWFKMRSAAFLTACLTEVAAARGRAEALEAELWEARERSELALEQLGTQLKATQADLEAVSAGAARNASDLRHALASNKKLLKWKITTAPRIEALKMRMAEMTKHREAWLEWVNSKQGLMAHLGTQVMAVHRDKQQLQQQLQQNGSGGAAAGRAGAGRGGRGGGAAGGGGGGLASDAELEAIREQWEMERRHMQQEISHLKSQLANERLVKNDAFERLLKLEQQYMVLAQSPAGQALFMGSAAGGGGGGGGGGAAAGGGGGGGASLMYGRSALSPVQVDILSRRYEELRSSHDSVRQENEALRRTLAALRTVAPDLVHSLEFPLMLQSVTAAHGPGAGGALAPGAGGVVVPHGAAAVVAAAAAAAGGAPRGGHAPAAVPTHASVAAANGGVMGGGGSPSLIRPGTAGRLRPQSMMMVGPSAGASGGAGGGAGGAGAGAGANAGFAQQQPAANIGLDGGSSGGLGVGGGVGAVHSPARRGVGASGARPPSAATYAARSGVGTHTAASPSSAASAAVATSLGSPVVAGGAAGGRSHVVRASGAGGGGGGGYGLSTGVGVGAGMMPMSGVQGEGVLDTSSVPTSPTGSMSVLGSPGGGISQQQYQQQQQQQRPMMLVGPAPGPAGLEVSATKLVGTPSRPGSAAPGAGRRG</sequence>
<keyword evidence="4" id="KW-1185">Reference proteome</keyword>
<feature type="compositionally biased region" description="Gly residues" evidence="2">
    <location>
        <begin position="597"/>
        <end position="613"/>
    </location>
</feature>
<feature type="compositionally biased region" description="Basic and acidic residues" evidence="2">
    <location>
        <begin position="1468"/>
        <end position="1479"/>
    </location>
</feature>
<feature type="region of interest" description="Disordered" evidence="2">
    <location>
        <begin position="1448"/>
        <end position="1534"/>
    </location>
</feature>
<feature type="region of interest" description="Disordered" evidence="2">
    <location>
        <begin position="2861"/>
        <end position="2880"/>
    </location>
</feature>
<feature type="compositionally biased region" description="Acidic residues" evidence="2">
    <location>
        <begin position="1292"/>
        <end position="1318"/>
    </location>
</feature>